<evidence type="ECO:0000313" key="2">
    <source>
        <dbReference type="Proteomes" id="UP000294581"/>
    </source>
</evidence>
<dbReference type="Proteomes" id="UP000294581">
    <property type="component" value="Unassembled WGS sequence"/>
</dbReference>
<dbReference type="AlphaFoldDB" id="A0A4R8LGS9"/>
<protein>
    <submittedName>
        <fullName evidence="1">Uncharacterized protein</fullName>
    </submittedName>
</protein>
<keyword evidence="2" id="KW-1185">Reference proteome</keyword>
<proteinExistence type="predicted"/>
<comment type="caution">
    <text evidence="1">The sequence shown here is derived from an EMBL/GenBank/DDBJ whole genome shotgun (WGS) entry which is preliminary data.</text>
</comment>
<name>A0A4R8LGS9_9BACL</name>
<evidence type="ECO:0000313" key="1">
    <source>
        <dbReference type="EMBL" id="TDY42343.1"/>
    </source>
</evidence>
<gene>
    <name evidence="1" type="ORF">C7445_11621</name>
</gene>
<organism evidence="1 2">
    <name type="scientific">Alicyclobacillus sacchari</name>
    <dbReference type="NCBI Taxonomy" id="392010"/>
    <lineage>
        <taxon>Bacteria</taxon>
        <taxon>Bacillati</taxon>
        <taxon>Bacillota</taxon>
        <taxon>Bacilli</taxon>
        <taxon>Bacillales</taxon>
        <taxon>Alicyclobacillaceae</taxon>
        <taxon>Alicyclobacillus</taxon>
    </lineage>
</organism>
<reference evidence="1 2" key="1">
    <citation type="submission" date="2019-03" db="EMBL/GenBank/DDBJ databases">
        <title>Genomic Encyclopedia of Type Strains, Phase IV (KMG-IV): sequencing the most valuable type-strain genomes for metagenomic binning, comparative biology and taxonomic classification.</title>
        <authorList>
            <person name="Goeker M."/>
        </authorList>
    </citation>
    <scope>NUCLEOTIDE SEQUENCE [LARGE SCALE GENOMIC DNA]</scope>
    <source>
        <strain evidence="1 2">DSM 17974</strain>
    </source>
</reference>
<sequence length="55" mass="6492">MRFAKDDRNGTQNAGYSTAKDYLKVNTSFQRTKHSFIHKPEHKQPYNLNLICLHK</sequence>
<dbReference type="EMBL" id="SORF01000016">
    <property type="protein sequence ID" value="TDY42343.1"/>
    <property type="molecule type" value="Genomic_DNA"/>
</dbReference>
<accession>A0A4R8LGS9</accession>